<gene>
    <name evidence="1" type="ORF">GUJ93_ZPchr0012g21714</name>
</gene>
<dbReference type="Proteomes" id="UP000729402">
    <property type="component" value="Unassembled WGS sequence"/>
</dbReference>
<accession>A0A8J6BQE2</accession>
<reference evidence="1" key="2">
    <citation type="submission" date="2021-02" db="EMBL/GenBank/DDBJ databases">
        <authorList>
            <person name="Kimball J.A."/>
            <person name="Haas M.W."/>
            <person name="Macchietto M."/>
            <person name="Kono T."/>
            <person name="Duquette J."/>
            <person name="Shao M."/>
        </authorList>
    </citation>
    <scope>NUCLEOTIDE SEQUENCE</scope>
    <source>
        <tissue evidence="1">Fresh leaf tissue</tissue>
    </source>
</reference>
<dbReference type="OrthoDB" id="907479at2759"/>
<sequence>MHVAALTRLQRSQDGSVHTAAAESKPRLGAASLRLATAAILTEQRVAVSFFVGATRDSEEAKTNKAKRRVLYFFRFPVSLRVAGEAGEGGWPCRRRRRLRARSRNPRRRWCFCGYVRFRGGLLALGSPTSKGLPHLQRSVGIYGAFKFHSESGIANLYRLHSCLQVSQRVFGFATFFSPGAAPTLG</sequence>
<proteinExistence type="predicted"/>
<keyword evidence="2" id="KW-1185">Reference proteome</keyword>
<dbReference type="AlphaFoldDB" id="A0A8J6BQE2"/>
<comment type="caution">
    <text evidence="1">The sequence shown here is derived from an EMBL/GenBank/DDBJ whole genome shotgun (WGS) entry which is preliminary data.</text>
</comment>
<organism evidence="1 2">
    <name type="scientific">Zizania palustris</name>
    <name type="common">Northern wild rice</name>
    <dbReference type="NCBI Taxonomy" id="103762"/>
    <lineage>
        <taxon>Eukaryota</taxon>
        <taxon>Viridiplantae</taxon>
        <taxon>Streptophyta</taxon>
        <taxon>Embryophyta</taxon>
        <taxon>Tracheophyta</taxon>
        <taxon>Spermatophyta</taxon>
        <taxon>Magnoliopsida</taxon>
        <taxon>Liliopsida</taxon>
        <taxon>Poales</taxon>
        <taxon>Poaceae</taxon>
        <taxon>BOP clade</taxon>
        <taxon>Oryzoideae</taxon>
        <taxon>Oryzeae</taxon>
        <taxon>Zizaniinae</taxon>
        <taxon>Zizania</taxon>
    </lineage>
</organism>
<evidence type="ECO:0000313" key="1">
    <source>
        <dbReference type="EMBL" id="KAG8092189.1"/>
    </source>
</evidence>
<dbReference type="EMBL" id="JAAALK010000080">
    <property type="protein sequence ID" value="KAG8092189.1"/>
    <property type="molecule type" value="Genomic_DNA"/>
</dbReference>
<reference evidence="1" key="1">
    <citation type="journal article" date="2021" name="bioRxiv">
        <title>Whole Genome Assembly and Annotation of Northern Wild Rice, Zizania palustris L., Supports a Whole Genome Duplication in the Zizania Genus.</title>
        <authorList>
            <person name="Haas M."/>
            <person name="Kono T."/>
            <person name="Macchietto M."/>
            <person name="Millas R."/>
            <person name="McGilp L."/>
            <person name="Shao M."/>
            <person name="Duquette J."/>
            <person name="Hirsch C.N."/>
            <person name="Kimball J."/>
        </authorList>
    </citation>
    <scope>NUCLEOTIDE SEQUENCE</scope>
    <source>
        <tissue evidence="1">Fresh leaf tissue</tissue>
    </source>
</reference>
<evidence type="ECO:0000313" key="2">
    <source>
        <dbReference type="Proteomes" id="UP000729402"/>
    </source>
</evidence>
<name>A0A8J6BQE2_ZIZPA</name>
<protein>
    <submittedName>
        <fullName evidence="1">Uncharacterized protein</fullName>
    </submittedName>
</protein>